<dbReference type="Proteomes" id="UP000533900">
    <property type="component" value="Unassembled WGS sequence"/>
</dbReference>
<evidence type="ECO:0000313" key="2">
    <source>
        <dbReference type="EMBL" id="MBC2845035.1"/>
    </source>
</evidence>
<proteinExistence type="predicted"/>
<dbReference type="Gene3D" id="2.50.20.10">
    <property type="entry name" value="Lipoprotein localisation LolA/LolB/LppX"/>
    <property type="match status" value="1"/>
</dbReference>
<dbReference type="RefSeq" id="WP_185788754.1">
    <property type="nucleotide sequence ID" value="NZ_JACLCP010000002.1"/>
</dbReference>
<keyword evidence="3" id="KW-1185">Reference proteome</keyword>
<protein>
    <submittedName>
        <fullName evidence="2">Outer membrane lipoprotein-sorting protein</fullName>
    </submittedName>
</protein>
<name>A0A842IQN4_9FLAO</name>
<keyword evidence="1" id="KW-0732">Signal</keyword>
<organism evidence="2 3">
    <name type="scientific">Winogradskyella flava</name>
    <dbReference type="NCBI Taxonomy" id="1884876"/>
    <lineage>
        <taxon>Bacteria</taxon>
        <taxon>Pseudomonadati</taxon>
        <taxon>Bacteroidota</taxon>
        <taxon>Flavobacteriia</taxon>
        <taxon>Flavobacteriales</taxon>
        <taxon>Flavobacteriaceae</taxon>
        <taxon>Winogradskyella</taxon>
    </lineage>
</organism>
<evidence type="ECO:0000256" key="1">
    <source>
        <dbReference type="SAM" id="SignalP"/>
    </source>
</evidence>
<reference evidence="2" key="1">
    <citation type="submission" date="2020-08" db="EMBL/GenBank/DDBJ databases">
        <title>Winogradskyella ouciana sp. nov., isolated from the hadal seawater of the Mariana Trench.</title>
        <authorList>
            <person name="He X."/>
        </authorList>
    </citation>
    <scope>NUCLEOTIDE SEQUENCE [LARGE SCALE GENOMIC DNA]</scope>
    <source>
        <strain evidence="2">KCTC 52348</strain>
    </source>
</reference>
<dbReference type="EMBL" id="JACLCP010000002">
    <property type="protein sequence ID" value="MBC2845035.1"/>
    <property type="molecule type" value="Genomic_DNA"/>
</dbReference>
<comment type="caution">
    <text evidence="2">The sequence shown here is derived from an EMBL/GenBank/DDBJ whole genome shotgun (WGS) entry which is preliminary data.</text>
</comment>
<sequence length="259" mass="29196">MKHLKLFLFTLIAGFGLTINAQTADEIIETYLENIGGAESWNKLDGIKLSVKINQGGMEIPAEIVRLKEGKQMVVIDIQGQKVKQNVFDGEVLWNTNMMTQKAEKGTQEAAENMKLEKANFPDPFLNYKDKGYSIELMGKEEIDGTNTFKIKLTKSPMLVDGKKEDNISYYFFDTENFVPIAMQNEIKSGPMKGKMSQITFSDYQEVDGLYFAFSMTQGLKDQPGFSMSVDGVELNPDVDVKAFEYPEDEASEEPKDKN</sequence>
<dbReference type="AlphaFoldDB" id="A0A842IQN4"/>
<feature type="chain" id="PRO_5032371969" evidence="1">
    <location>
        <begin position="24"/>
        <end position="259"/>
    </location>
</feature>
<feature type="signal peptide" evidence="1">
    <location>
        <begin position="1"/>
        <end position="23"/>
    </location>
</feature>
<accession>A0A842IQN4</accession>
<evidence type="ECO:0000313" key="3">
    <source>
        <dbReference type="Proteomes" id="UP000533900"/>
    </source>
</evidence>
<keyword evidence="2" id="KW-0449">Lipoprotein</keyword>
<gene>
    <name evidence="2" type="ORF">H7F21_08025</name>
</gene>